<keyword evidence="2" id="KW-1185">Reference proteome</keyword>
<protein>
    <submittedName>
        <fullName evidence="1">Uncharacterized protein</fullName>
    </submittedName>
</protein>
<evidence type="ECO:0000313" key="1">
    <source>
        <dbReference type="EMBL" id="KAI4370305.1"/>
    </source>
</evidence>
<organism evidence="1 2">
    <name type="scientific">Melastoma candidum</name>
    <dbReference type="NCBI Taxonomy" id="119954"/>
    <lineage>
        <taxon>Eukaryota</taxon>
        <taxon>Viridiplantae</taxon>
        <taxon>Streptophyta</taxon>
        <taxon>Embryophyta</taxon>
        <taxon>Tracheophyta</taxon>
        <taxon>Spermatophyta</taxon>
        <taxon>Magnoliopsida</taxon>
        <taxon>eudicotyledons</taxon>
        <taxon>Gunneridae</taxon>
        <taxon>Pentapetalae</taxon>
        <taxon>rosids</taxon>
        <taxon>malvids</taxon>
        <taxon>Myrtales</taxon>
        <taxon>Melastomataceae</taxon>
        <taxon>Melastomatoideae</taxon>
        <taxon>Melastomateae</taxon>
        <taxon>Melastoma</taxon>
    </lineage>
</organism>
<reference evidence="2" key="1">
    <citation type="journal article" date="2023" name="Front. Plant Sci.">
        <title>Chromosomal-level genome assembly of Melastoma candidum provides insights into trichome evolution.</title>
        <authorList>
            <person name="Zhong Y."/>
            <person name="Wu W."/>
            <person name="Sun C."/>
            <person name="Zou P."/>
            <person name="Liu Y."/>
            <person name="Dai S."/>
            <person name="Zhou R."/>
        </authorList>
    </citation>
    <scope>NUCLEOTIDE SEQUENCE [LARGE SCALE GENOMIC DNA]</scope>
</reference>
<dbReference type="EMBL" id="CM042884">
    <property type="protein sequence ID" value="KAI4370305.1"/>
    <property type="molecule type" value="Genomic_DNA"/>
</dbReference>
<gene>
    <name evidence="1" type="ORF">MLD38_018669</name>
</gene>
<proteinExistence type="predicted"/>
<evidence type="ECO:0000313" key="2">
    <source>
        <dbReference type="Proteomes" id="UP001057402"/>
    </source>
</evidence>
<sequence>MRDYRKGNWMVSETMVLIEAKKMDDERRTTKRSPGMGVGGGKGSMEPRWKWVEDYCWRKGCYRSQNQCNDKWDNLMRDYKKVRDYKRRRTGNGGGGVESGASLSSSYWKMGKPERKERNLPSNMIPQIYEALVGIVERKGGGTMAAVATTSQLLLPAVPTNSVAIQTAAFSSPSPHQQKSCLPSPALVMVSDQPELTLVQEEGEEPQQQHAFAAPASRPLQSSRGHTLFSPTYNTKDLLYQIILLPFVIPAESEDTSQEHSDSPAKRRRTAGGDGGTSETRDWGRRSRLGRRP</sequence>
<name>A0ACB9QUI1_9MYRT</name>
<dbReference type="Proteomes" id="UP001057402">
    <property type="component" value="Chromosome 5"/>
</dbReference>
<comment type="caution">
    <text evidence="1">The sequence shown here is derived from an EMBL/GenBank/DDBJ whole genome shotgun (WGS) entry which is preliminary data.</text>
</comment>
<accession>A0ACB9QUI1</accession>